<evidence type="ECO:0000256" key="4">
    <source>
        <dbReference type="ARBA" id="ARBA00023002"/>
    </source>
</evidence>
<dbReference type="Proteomes" id="UP001343724">
    <property type="component" value="Unassembled WGS sequence"/>
</dbReference>
<dbReference type="SUPFAM" id="SSF50692">
    <property type="entry name" value="ADC-like"/>
    <property type="match status" value="1"/>
</dbReference>
<dbReference type="PROSITE" id="PS51257">
    <property type="entry name" value="PROKAR_LIPOPROTEIN"/>
    <property type="match status" value="1"/>
</dbReference>
<keyword evidence="4" id="KW-0560">Oxidoreductase</keyword>
<evidence type="ECO:0000256" key="1">
    <source>
        <dbReference type="ARBA" id="ARBA00010312"/>
    </source>
</evidence>
<dbReference type="PROSITE" id="PS51318">
    <property type="entry name" value="TAT"/>
    <property type="match status" value="1"/>
</dbReference>
<dbReference type="PANTHER" id="PTHR43742">
    <property type="entry name" value="TRIMETHYLAMINE-N-OXIDE REDUCTASE"/>
    <property type="match status" value="1"/>
</dbReference>
<dbReference type="Pfam" id="PF00384">
    <property type="entry name" value="Molybdopterin"/>
    <property type="match status" value="1"/>
</dbReference>
<accession>A0ABU6J0U7</accession>
<dbReference type="Pfam" id="PF01568">
    <property type="entry name" value="Molydop_binding"/>
    <property type="match status" value="1"/>
</dbReference>
<feature type="domain" description="Molybdopterin dinucleotide-binding" evidence="6">
    <location>
        <begin position="745"/>
        <end position="845"/>
    </location>
</feature>
<dbReference type="Gene3D" id="3.40.50.740">
    <property type="match status" value="2"/>
</dbReference>
<dbReference type="Gene3D" id="2.20.25.90">
    <property type="entry name" value="ADC-like domains"/>
    <property type="match status" value="1"/>
</dbReference>
<keyword evidence="3" id="KW-0732">Signal</keyword>
<protein>
    <submittedName>
        <fullName evidence="7">Molybdopterin-dependent oxidoreductase</fullName>
    </submittedName>
</protein>
<feature type="domain" description="Molybdopterin oxidoreductase" evidence="5">
    <location>
        <begin position="122"/>
        <end position="599"/>
    </location>
</feature>
<dbReference type="InterPro" id="IPR006657">
    <property type="entry name" value="MoPterin_dinucl-bd_dom"/>
</dbReference>
<dbReference type="EMBL" id="JAYMFH010000017">
    <property type="protein sequence ID" value="MEC4295751.1"/>
    <property type="molecule type" value="Genomic_DNA"/>
</dbReference>
<reference evidence="7 8" key="1">
    <citation type="submission" date="2024-01" db="EMBL/GenBank/DDBJ databases">
        <title>novel species in genus Adlercreutzia.</title>
        <authorList>
            <person name="Liu X."/>
        </authorList>
    </citation>
    <scope>NUCLEOTIDE SEQUENCE [LARGE SCALE GENOMIC DNA]</scope>
    <source>
        <strain evidence="7 8">R22</strain>
    </source>
</reference>
<dbReference type="Gene3D" id="3.40.228.10">
    <property type="entry name" value="Dimethylsulfoxide Reductase, domain 2"/>
    <property type="match status" value="1"/>
</dbReference>
<keyword evidence="2" id="KW-0479">Metal-binding</keyword>
<dbReference type="InterPro" id="IPR006311">
    <property type="entry name" value="TAT_signal"/>
</dbReference>
<proteinExistence type="inferred from homology"/>
<gene>
    <name evidence="7" type="ORF">VJ920_10545</name>
</gene>
<comment type="caution">
    <text evidence="7">The sequence shown here is derived from an EMBL/GenBank/DDBJ whole genome shotgun (WGS) entry which is preliminary data.</text>
</comment>
<comment type="similarity">
    <text evidence="1">Belongs to the prokaryotic molybdopterin-containing oxidoreductase family.</text>
</comment>
<evidence type="ECO:0000313" key="8">
    <source>
        <dbReference type="Proteomes" id="UP001343724"/>
    </source>
</evidence>
<dbReference type="InterPro" id="IPR006656">
    <property type="entry name" value="Mopterin_OxRdtase"/>
</dbReference>
<name>A0ABU6J0U7_9ACTN</name>
<sequence length="886" mass="96446">MTTSLTRRNFVKWGTVAAGAAGIAGFTGCATSSESAGDASDAPAASGVKAELAETGNGEWKTAPCKYNCCCGVSRCLLKVYVEDGVPLKIRTDEAEDTIANPQRRACARGHGQISNMTSPARIKYPMKRKNWSPDNPNGDLRGKDEWERISWDDALQYVATEIKKTYDTYGPRSMFGACPDGVFSEDPIVFALYKLGGVVHNNAGTVSFGSWAVADTHMLGGWCASAGPHHLQMRDCELHVLFGCNWMANKAGNHGHFIDQSRKNGGKVIVIDPWLNQTAQALADEWVPILPGGDTALSLAICYQWIQDGTFDQDYLDRYCIGFDANHMPEGVDAKDNFKDYVLGITDNEPKTAEWAEPLCGVPAAKIVELAKEIAGVDKVNFFAGQSTSKIPAGEQFVQVFYTMALMHGGIGTPGHYMGWKGVNEGNVGALAAGSALTPELDLHNPLNPPGTPIYMMYPIPTFDVMEDPDAWDMLEPSESWKNILDGEYGRDCWPTGKRKLDIHQMYYGVVQNSLNQIPNTNAGIEATRKMDFVWGTGVFFDASRQYCDIVLPVCSYWEQGGQAYSAEASTIFWYDAMMEPSYESKNLNEIAELLAEKLGLDPKEVNRASLEERNFRTVAGATITDMSTGEAKPLLTLTQEDIDEFGVEGQPQEGVIPFAELKEAGIYKYPVEEGSFIPEPFAAFIADPEANPLNTATGKFEICCPTLAYMINSVGYSTISPIGKWQIGDPTQGIGAQTDEYPLLLWTPHSLRRAHSLDDNVYSLREAFPQECFMSTVDAEARGIKNGDAVLMTSPHGQVLRPAKVLPTIVPGAVALQDGSWTRIDEETGIDLGGNPNVLQAPASSGGGSQSWTGTLVQVEKYAGPLELVPDRECPLVMPVGIEA</sequence>
<dbReference type="RefSeq" id="WP_326437371.1">
    <property type="nucleotide sequence ID" value="NZ_JAYMFH010000017.1"/>
</dbReference>
<evidence type="ECO:0000259" key="6">
    <source>
        <dbReference type="Pfam" id="PF01568"/>
    </source>
</evidence>
<dbReference type="InterPro" id="IPR050612">
    <property type="entry name" value="Prok_Mopterin_Oxidored"/>
</dbReference>
<dbReference type="SUPFAM" id="SSF53706">
    <property type="entry name" value="Formate dehydrogenase/DMSO reductase, domains 1-3"/>
    <property type="match status" value="1"/>
</dbReference>
<evidence type="ECO:0000313" key="7">
    <source>
        <dbReference type="EMBL" id="MEC4295751.1"/>
    </source>
</evidence>
<dbReference type="InterPro" id="IPR009010">
    <property type="entry name" value="Asp_de-COase-like_dom_sf"/>
</dbReference>
<keyword evidence="8" id="KW-1185">Reference proteome</keyword>
<evidence type="ECO:0000259" key="5">
    <source>
        <dbReference type="Pfam" id="PF00384"/>
    </source>
</evidence>
<evidence type="ECO:0000256" key="3">
    <source>
        <dbReference type="ARBA" id="ARBA00022729"/>
    </source>
</evidence>
<evidence type="ECO:0000256" key="2">
    <source>
        <dbReference type="ARBA" id="ARBA00022723"/>
    </source>
</evidence>
<dbReference type="PANTHER" id="PTHR43742:SF3">
    <property type="entry name" value="DIMETHYL SULFOXIDE REDUCTASE DMSA"/>
    <property type="match status" value="1"/>
</dbReference>
<dbReference type="Gene3D" id="2.40.40.20">
    <property type="match status" value="1"/>
</dbReference>
<organism evidence="7 8">
    <name type="scientific">Adlercreutzia shanghongiae</name>
    <dbReference type="NCBI Taxonomy" id="3111773"/>
    <lineage>
        <taxon>Bacteria</taxon>
        <taxon>Bacillati</taxon>
        <taxon>Actinomycetota</taxon>
        <taxon>Coriobacteriia</taxon>
        <taxon>Eggerthellales</taxon>
        <taxon>Eggerthellaceae</taxon>
        <taxon>Adlercreutzia</taxon>
    </lineage>
</organism>